<dbReference type="InterPro" id="IPR004176">
    <property type="entry name" value="Clp_R_N"/>
</dbReference>
<evidence type="ECO:0000313" key="3">
    <source>
        <dbReference type="EMBL" id="AYB31889.1"/>
    </source>
</evidence>
<proteinExistence type="predicted"/>
<dbReference type="InterPro" id="IPR036628">
    <property type="entry name" value="Clp_N_dom_sf"/>
</dbReference>
<accession>A0A385SKY3</accession>
<dbReference type="Pfam" id="PF07179">
    <property type="entry name" value="SseB"/>
    <property type="match status" value="1"/>
</dbReference>
<evidence type="ECO:0000259" key="2">
    <source>
        <dbReference type="Pfam" id="PF07179"/>
    </source>
</evidence>
<feature type="domain" description="SseB protein N-terminal" evidence="2">
    <location>
        <begin position="184"/>
        <end position="290"/>
    </location>
</feature>
<organism evidence="3 4">
    <name type="scientific">Chryseolinea soli</name>
    <dbReference type="NCBI Taxonomy" id="2321403"/>
    <lineage>
        <taxon>Bacteria</taxon>
        <taxon>Pseudomonadati</taxon>
        <taxon>Bacteroidota</taxon>
        <taxon>Cytophagia</taxon>
        <taxon>Cytophagales</taxon>
        <taxon>Fulvivirgaceae</taxon>
        <taxon>Chryseolinea</taxon>
    </lineage>
</organism>
<reference evidence="4" key="1">
    <citation type="submission" date="2018-09" db="EMBL/GenBank/DDBJ databases">
        <title>Chryseolinea sp. KIS68-18 isolated from soil.</title>
        <authorList>
            <person name="Weon H.-Y."/>
            <person name="Kwon S.-W."/>
            <person name="Lee S.A."/>
        </authorList>
    </citation>
    <scope>NUCLEOTIDE SEQUENCE [LARGE SCALE GENOMIC DNA]</scope>
    <source>
        <strain evidence="4">KIS68-18</strain>
    </source>
</reference>
<dbReference type="EMBL" id="CP032382">
    <property type="protein sequence ID" value="AYB31889.1"/>
    <property type="molecule type" value="Genomic_DNA"/>
</dbReference>
<sequence length="446" mass="50725">MFSMTVDRLFNSGVASKTPRSDVDIVSYLKPMNLSNYMKAVLKVSRDIAIDLGYSHIATIHFILADLENENSFLLPLLKSKHISSTDLKDKFRLGPRLEHVDALPLTVVAEKVLKEASLERAFHQGTEIEGFHVLLAATRVDDDCRRLMNSFDLGYHALQQHLLEQKVIATLRPHWEPVNELEYLLAQAIDEPAYRPAFTRNLRAAEIIFFTAFDKPPENHQYQILRFEGDVVPIFTSIHRAVEQQPLSADKKLVAINFVTFCKSFPEPFPTLILNPFSLYKKEFNPNEVKFWATGVTPVSSKEKDKTEDKNVYEFRIQVGTAYAKLKASLALYAQTRPQVLQINFGVSTNVTLGIAHRVLIGLRLNAGEDNVIPDIIEDVESIAWDLLGDELEFMIGNLDHQSGLMNSFREAQFIIYAPGQPTAQPVPDQPTPPQPEKWWKRLWK</sequence>
<dbReference type="Gene3D" id="1.10.1780.10">
    <property type="entry name" value="Clp, N-terminal domain"/>
    <property type="match status" value="1"/>
</dbReference>
<name>A0A385SKY3_9BACT</name>
<gene>
    <name evidence="3" type="ORF">D4L85_15540</name>
</gene>
<dbReference type="SUPFAM" id="SSF81923">
    <property type="entry name" value="Double Clp-N motif"/>
    <property type="match status" value="1"/>
</dbReference>
<dbReference type="Proteomes" id="UP000266183">
    <property type="component" value="Chromosome"/>
</dbReference>
<protein>
    <recommendedName>
        <fullName evidence="5">Clp R domain-containing protein</fullName>
    </recommendedName>
</protein>
<feature type="domain" description="Clp R" evidence="1">
    <location>
        <begin position="34"/>
        <end position="143"/>
    </location>
</feature>
<keyword evidence="4" id="KW-1185">Reference proteome</keyword>
<dbReference type="AlphaFoldDB" id="A0A385SKY3"/>
<dbReference type="KEGG" id="chk:D4L85_15540"/>
<evidence type="ECO:0000259" key="1">
    <source>
        <dbReference type="Pfam" id="PF02861"/>
    </source>
</evidence>
<dbReference type="Pfam" id="PF02861">
    <property type="entry name" value="Clp_N"/>
    <property type="match status" value="1"/>
</dbReference>
<evidence type="ECO:0000313" key="4">
    <source>
        <dbReference type="Proteomes" id="UP000266183"/>
    </source>
</evidence>
<evidence type="ECO:0008006" key="5">
    <source>
        <dbReference type="Google" id="ProtNLM"/>
    </source>
</evidence>
<dbReference type="InterPro" id="IPR009839">
    <property type="entry name" value="SseB_N"/>
</dbReference>